<feature type="transmembrane region" description="Helical" evidence="6">
    <location>
        <begin position="23"/>
        <end position="47"/>
    </location>
</feature>
<dbReference type="InterPro" id="IPR004752">
    <property type="entry name" value="AmpG_permease/AT-1"/>
</dbReference>
<protein>
    <submittedName>
        <fullName evidence="8">MFS transporter</fullName>
    </submittedName>
</protein>
<keyword evidence="4 6" id="KW-1133">Transmembrane helix</keyword>
<comment type="caution">
    <text evidence="8">The sequence shown here is derived from an EMBL/GenBank/DDBJ whole genome shotgun (WGS) entry which is preliminary data.</text>
</comment>
<reference evidence="8 9" key="1">
    <citation type="submission" date="2018-08" db="EMBL/GenBank/DDBJ databases">
        <title>Wenzhouxiangella salilacus sp. nov., a novel bacterium isolated from a saline lake in Xinjiang Province, China.</title>
        <authorList>
            <person name="Han S."/>
        </authorList>
    </citation>
    <scope>NUCLEOTIDE SEQUENCE [LARGE SCALE GENOMIC DNA]</scope>
    <source>
        <strain evidence="8 9">XDB06</strain>
    </source>
</reference>
<evidence type="ECO:0000256" key="2">
    <source>
        <dbReference type="ARBA" id="ARBA00022448"/>
    </source>
</evidence>
<evidence type="ECO:0000313" key="8">
    <source>
        <dbReference type="EMBL" id="RFF29874.1"/>
    </source>
</evidence>
<evidence type="ECO:0000256" key="1">
    <source>
        <dbReference type="ARBA" id="ARBA00004141"/>
    </source>
</evidence>
<dbReference type="NCBIfam" id="TIGR00901">
    <property type="entry name" value="2A0125"/>
    <property type="match status" value="1"/>
</dbReference>
<dbReference type="PANTHER" id="PTHR12778">
    <property type="entry name" value="SOLUTE CARRIER FAMILY 33 ACETYL-COA TRANSPORTER -RELATED"/>
    <property type="match status" value="1"/>
</dbReference>
<feature type="transmembrane region" description="Helical" evidence="6">
    <location>
        <begin position="53"/>
        <end position="74"/>
    </location>
</feature>
<dbReference type="EMBL" id="QUZK01000041">
    <property type="protein sequence ID" value="RFF29874.1"/>
    <property type="molecule type" value="Genomic_DNA"/>
</dbReference>
<keyword evidence="3 6" id="KW-0812">Transmembrane</keyword>
<dbReference type="SUPFAM" id="SSF103473">
    <property type="entry name" value="MFS general substrate transporter"/>
    <property type="match status" value="1"/>
</dbReference>
<gene>
    <name evidence="8" type="ORF">DZC52_10545</name>
</gene>
<accession>A0A3E1K776</accession>
<feature type="transmembrane region" description="Helical" evidence="6">
    <location>
        <begin position="303"/>
        <end position="321"/>
    </location>
</feature>
<comment type="subcellular location">
    <subcellularLocation>
        <location evidence="1">Membrane</location>
        <topology evidence="1">Multi-pass membrane protein</topology>
    </subcellularLocation>
</comment>
<feature type="transmembrane region" description="Helical" evidence="6">
    <location>
        <begin position="391"/>
        <end position="412"/>
    </location>
</feature>
<keyword evidence="9" id="KW-1185">Reference proteome</keyword>
<feature type="domain" description="Major facilitator superfamily (MFS) profile" evidence="7">
    <location>
        <begin position="22"/>
        <end position="444"/>
    </location>
</feature>
<feature type="transmembrane region" description="Helical" evidence="6">
    <location>
        <begin position="418"/>
        <end position="440"/>
    </location>
</feature>
<feature type="transmembrane region" description="Helical" evidence="6">
    <location>
        <begin position="120"/>
        <end position="144"/>
    </location>
</feature>
<dbReference type="GO" id="GO:0035348">
    <property type="term" value="P:acetyl-CoA transmembrane transport"/>
    <property type="evidence" value="ECO:0007669"/>
    <property type="project" value="InterPro"/>
</dbReference>
<feature type="transmembrane region" description="Helical" evidence="6">
    <location>
        <begin position="328"/>
        <end position="347"/>
    </location>
</feature>
<name>A0A3E1K776_9GAMM</name>
<evidence type="ECO:0000259" key="7">
    <source>
        <dbReference type="PROSITE" id="PS50850"/>
    </source>
</evidence>
<keyword evidence="5 6" id="KW-0472">Membrane</keyword>
<dbReference type="RefSeq" id="WP_116651108.1">
    <property type="nucleotide sequence ID" value="NZ_QUZK01000041.1"/>
</dbReference>
<dbReference type="Proteomes" id="UP000260351">
    <property type="component" value="Unassembled WGS sequence"/>
</dbReference>
<dbReference type="GO" id="GO:0016020">
    <property type="term" value="C:membrane"/>
    <property type="evidence" value="ECO:0007669"/>
    <property type="project" value="UniProtKB-SubCell"/>
</dbReference>
<dbReference type="OrthoDB" id="9787815at2"/>
<evidence type="ECO:0000313" key="9">
    <source>
        <dbReference type="Proteomes" id="UP000260351"/>
    </source>
</evidence>
<keyword evidence="2" id="KW-0813">Transport</keyword>
<feature type="transmembrane region" description="Helical" evidence="6">
    <location>
        <begin position="95"/>
        <end position="114"/>
    </location>
</feature>
<proteinExistence type="predicted"/>
<dbReference type="Pfam" id="PF07690">
    <property type="entry name" value="MFS_1"/>
    <property type="match status" value="1"/>
</dbReference>
<dbReference type="Gene3D" id="1.20.1250.20">
    <property type="entry name" value="MFS general substrate transporter like domains"/>
    <property type="match status" value="2"/>
</dbReference>
<feature type="transmembrane region" description="Helical" evidence="6">
    <location>
        <begin position="353"/>
        <end position="379"/>
    </location>
</feature>
<organism evidence="8 9">
    <name type="scientific">Wenzhouxiangella sediminis</name>
    <dbReference type="NCBI Taxonomy" id="1792836"/>
    <lineage>
        <taxon>Bacteria</taxon>
        <taxon>Pseudomonadati</taxon>
        <taxon>Pseudomonadota</taxon>
        <taxon>Gammaproteobacteria</taxon>
        <taxon>Chromatiales</taxon>
        <taxon>Wenzhouxiangellaceae</taxon>
        <taxon>Wenzhouxiangella</taxon>
    </lineage>
</organism>
<feature type="transmembrane region" description="Helical" evidence="6">
    <location>
        <begin position="156"/>
        <end position="180"/>
    </location>
</feature>
<sequence>MTAEAAGEGRWQRAWTVYTRPTVLRMLLLGFSAGLPFMLVFSTLTAWLRDEGVSRTAIGFFAWIGITYSIKVFWSPVVDRVRLPVLTRTFGQRRGWMLAAQLGIMAGLAGMALTDPTVQLTQVALLALLVAFSAATQDITIDAFRIESDSDEFQAALAGTYVLGYRMAILATGAGALYIADFASWTLAYLCMSALVLVGVVAVLISPEPTSLERLDIEQDPLVAAFRRRTRLKGRVQNVGAWLTGAVVAPLVDFFRRNGWMALPVLALVGLFKVSDISMAAMANPLYLDLGFSLSEIATVTNVFGIVMTIVGGLLGGVLVARFGVLKMLLASAIIVAVTNLLFAWLATIGPQIWALFMTIGADNLANGLSATVFIAWLSSLVSRRYTATQYALFSSFMTLPGKLLGGPSGWIVDSAGYVFFFVYASALGVPAILLILWLMHRRYDAVADRG</sequence>
<evidence type="ECO:0000256" key="4">
    <source>
        <dbReference type="ARBA" id="ARBA00022989"/>
    </source>
</evidence>
<evidence type="ECO:0000256" key="5">
    <source>
        <dbReference type="ARBA" id="ARBA00023136"/>
    </source>
</evidence>
<dbReference type="InterPro" id="IPR020846">
    <property type="entry name" value="MFS_dom"/>
</dbReference>
<dbReference type="GO" id="GO:0008521">
    <property type="term" value="F:acetyl-CoA transmembrane transporter activity"/>
    <property type="evidence" value="ECO:0007669"/>
    <property type="project" value="InterPro"/>
</dbReference>
<dbReference type="InterPro" id="IPR024371">
    <property type="entry name" value="AcetylCoA_trans_1-like"/>
</dbReference>
<evidence type="ECO:0000256" key="3">
    <source>
        <dbReference type="ARBA" id="ARBA00022692"/>
    </source>
</evidence>
<feature type="transmembrane region" description="Helical" evidence="6">
    <location>
        <begin position="186"/>
        <end position="205"/>
    </location>
</feature>
<feature type="transmembrane region" description="Helical" evidence="6">
    <location>
        <begin position="260"/>
        <end position="283"/>
    </location>
</feature>
<dbReference type="AlphaFoldDB" id="A0A3E1K776"/>
<dbReference type="InterPro" id="IPR011701">
    <property type="entry name" value="MFS"/>
</dbReference>
<dbReference type="InterPro" id="IPR036259">
    <property type="entry name" value="MFS_trans_sf"/>
</dbReference>
<dbReference type="PANTHER" id="PTHR12778:SF10">
    <property type="entry name" value="MAJOR FACILITATOR SUPERFAMILY DOMAIN-CONTAINING PROTEIN 3"/>
    <property type="match status" value="1"/>
</dbReference>
<evidence type="ECO:0000256" key="6">
    <source>
        <dbReference type="SAM" id="Phobius"/>
    </source>
</evidence>
<dbReference type="Pfam" id="PF13000">
    <property type="entry name" value="Acatn"/>
    <property type="match status" value="1"/>
</dbReference>
<dbReference type="PROSITE" id="PS50850">
    <property type="entry name" value="MFS"/>
    <property type="match status" value="1"/>
</dbReference>